<evidence type="ECO:0008006" key="3">
    <source>
        <dbReference type="Google" id="ProtNLM"/>
    </source>
</evidence>
<dbReference type="InterPro" id="IPR032710">
    <property type="entry name" value="NTF2-like_dom_sf"/>
</dbReference>
<sequence length="162" mass="18543">MKITEDSLKAEIEAIYNNIPSQPPHTAEQIVIIKKGIEFYLVAFKYYDFDRLRPLLHPGYKQHSTLVGDGVESIFDAAKMLKGMAEKDWEGPGEPYIKMELKRALVDGPYLIMQQHGKRSTADPGSQVMDIFRHEGGKFVEHWECFMELPDESTLQHSNGIF</sequence>
<dbReference type="Gene3D" id="3.10.450.50">
    <property type="match status" value="1"/>
</dbReference>
<gene>
    <name evidence="1" type="ORF">LTR84_005809</name>
</gene>
<reference evidence="1 2" key="1">
    <citation type="submission" date="2023-08" db="EMBL/GenBank/DDBJ databases">
        <title>Black Yeasts Isolated from many extreme environments.</title>
        <authorList>
            <person name="Coleine C."/>
            <person name="Stajich J.E."/>
            <person name="Selbmann L."/>
        </authorList>
    </citation>
    <scope>NUCLEOTIDE SEQUENCE [LARGE SCALE GENOMIC DNA]</scope>
    <source>
        <strain evidence="1 2">CCFEE 5792</strain>
    </source>
</reference>
<evidence type="ECO:0000313" key="1">
    <source>
        <dbReference type="EMBL" id="KAK5048717.1"/>
    </source>
</evidence>
<dbReference type="EMBL" id="JAVRRD010000021">
    <property type="protein sequence ID" value="KAK5048717.1"/>
    <property type="molecule type" value="Genomic_DNA"/>
</dbReference>
<dbReference type="Proteomes" id="UP001358417">
    <property type="component" value="Unassembled WGS sequence"/>
</dbReference>
<dbReference type="RefSeq" id="XP_064704076.1">
    <property type="nucleotide sequence ID" value="XM_064849373.1"/>
</dbReference>
<evidence type="ECO:0000313" key="2">
    <source>
        <dbReference type="Proteomes" id="UP001358417"/>
    </source>
</evidence>
<name>A0AAV9N6V0_9EURO</name>
<organism evidence="1 2">
    <name type="scientific">Exophiala bonariae</name>
    <dbReference type="NCBI Taxonomy" id="1690606"/>
    <lineage>
        <taxon>Eukaryota</taxon>
        <taxon>Fungi</taxon>
        <taxon>Dikarya</taxon>
        <taxon>Ascomycota</taxon>
        <taxon>Pezizomycotina</taxon>
        <taxon>Eurotiomycetes</taxon>
        <taxon>Chaetothyriomycetidae</taxon>
        <taxon>Chaetothyriales</taxon>
        <taxon>Herpotrichiellaceae</taxon>
        <taxon>Exophiala</taxon>
    </lineage>
</organism>
<keyword evidence="2" id="KW-1185">Reference proteome</keyword>
<dbReference type="AlphaFoldDB" id="A0AAV9N6V0"/>
<protein>
    <recommendedName>
        <fullName evidence="3">SnoaL-like domain-containing protein</fullName>
    </recommendedName>
</protein>
<dbReference type="GeneID" id="89973983"/>
<proteinExistence type="predicted"/>
<comment type="caution">
    <text evidence="1">The sequence shown here is derived from an EMBL/GenBank/DDBJ whole genome shotgun (WGS) entry which is preliminary data.</text>
</comment>
<accession>A0AAV9N6V0</accession>
<dbReference type="SUPFAM" id="SSF54427">
    <property type="entry name" value="NTF2-like"/>
    <property type="match status" value="1"/>
</dbReference>